<name>A0A3S0KQ63_9BACI</name>
<evidence type="ECO:0000313" key="6">
    <source>
        <dbReference type="Proteomes" id="UP000271374"/>
    </source>
</evidence>
<feature type="domain" description="HTH deoR-type" evidence="4">
    <location>
        <begin position="3"/>
        <end position="58"/>
    </location>
</feature>
<protein>
    <submittedName>
        <fullName evidence="5">DeoR/GlpR transcriptional regulator</fullName>
    </submittedName>
</protein>
<dbReference type="SUPFAM" id="SSF46785">
    <property type="entry name" value="Winged helix' DNA-binding domain"/>
    <property type="match status" value="1"/>
</dbReference>
<dbReference type="InterPro" id="IPR001034">
    <property type="entry name" value="DeoR_HTH"/>
</dbReference>
<dbReference type="PANTHER" id="PTHR41247:SF1">
    <property type="entry name" value="HTH-TYPE TRANSCRIPTIONAL REPRESSOR YCNK"/>
    <property type="match status" value="1"/>
</dbReference>
<accession>A0A3S0KQ63</accession>
<evidence type="ECO:0000256" key="3">
    <source>
        <dbReference type="ARBA" id="ARBA00023163"/>
    </source>
</evidence>
<evidence type="ECO:0000256" key="1">
    <source>
        <dbReference type="ARBA" id="ARBA00023015"/>
    </source>
</evidence>
<dbReference type="GO" id="GO:0003677">
    <property type="term" value="F:DNA binding"/>
    <property type="evidence" value="ECO:0007669"/>
    <property type="project" value="UniProtKB-KW"/>
</dbReference>
<evidence type="ECO:0000313" key="5">
    <source>
        <dbReference type="EMBL" id="RTR35763.1"/>
    </source>
</evidence>
<dbReference type="PROSITE" id="PS00894">
    <property type="entry name" value="HTH_DEOR_1"/>
    <property type="match status" value="1"/>
</dbReference>
<dbReference type="SUPFAM" id="SSF160387">
    <property type="entry name" value="NosL/MerB-like"/>
    <property type="match status" value="1"/>
</dbReference>
<sequence>MLASERQKKIKELVTIRHSLKISELSEMFQVSEMTIHRDIKPMVESGIIEKSFGGISLVSRETKGQNSNECVLCHRSLNQRLAFRLILTENRVETACCSHCGILRHQMLGDEVLETLCSDFFTDTTISATTASFVMDATIDLGCCQPQVIPFKHREHAEGFVKGFSGTVVSYTEAMGKVTGQMGKSKGCCHHG</sequence>
<dbReference type="InterPro" id="IPR008719">
    <property type="entry name" value="N2O_reductase_NosL"/>
</dbReference>
<dbReference type="Proteomes" id="UP000271374">
    <property type="component" value="Unassembled WGS sequence"/>
</dbReference>
<dbReference type="EMBL" id="RXNT01000002">
    <property type="protein sequence ID" value="RTR35763.1"/>
    <property type="molecule type" value="Genomic_DNA"/>
</dbReference>
<organism evidence="5 6">
    <name type="scientific">Bacillus yapensis</name>
    <dbReference type="NCBI Taxonomy" id="2492960"/>
    <lineage>
        <taxon>Bacteria</taxon>
        <taxon>Bacillati</taxon>
        <taxon>Bacillota</taxon>
        <taxon>Bacilli</taxon>
        <taxon>Bacillales</taxon>
        <taxon>Bacillaceae</taxon>
        <taxon>Bacillus</taxon>
    </lineage>
</organism>
<gene>
    <name evidence="5" type="ORF">EKG37_03785</name>
</gene>
<dbReference type="AlphaFoldDB" id="A0A3S0KQ63"/>
<dbReference type="InterPro" id="IPR018356">
    <property type="entry name" value="Tscrpt_reg_HTH_DeoR_CS"/>
</dbReference>
<dbReference type="InterPro" id="IPR036390">
    <property type="entry name" value="WH_DNA-bd_sf"/>
</dbReference>
<reference evidence="5 6" key="1">
    <citation type="submission" date="2018-12" db="EMBL/GenBank/DDBJ databases">
        <title>Bacillus yapensis draft genome sequence.</title>
        <authorList>
            <person name="Yu L."/>
            <person name="Xu X."/>
            <person name="Tang X."/>
        </authorList>
    </citation>
    <scope>NUCLEOTIDE SEQUENCE [LARGE SCALE GENOMIC DNA]</scope>
    <source>
        <strain evidence="5 6">XXST-01</strain>
    </source>
</reference>
<dbReference type="PANTHER" id="PTHR41247">
    <property type="entry name" value="HTH-TYPE TRANSCRIPTIONAL REPRESSOR YCNK"/>
    <property type="match status" value="1"/>
</dbReference>
<dbReference type="PROSITE" id="PS51000">
    <property type="entry name" value="HTH_DEOR_2"/>
    <property type="match status" value="1"/>
</dbReference>
<evidence type="ECO:0000259" key="4">
    <source>
        <dbReference type="PROSITE" id="PS51000"/>
    </source>
</evidence>
<proteinExistence type="predicted"/>
<dbReference type="OrthoDB" id="9797223at2"/>
<keyword evidence="3" id="KW-0804">Transcription</keyword>
<keyword evidence="6" id="KW-1185">Reference proteome</keyword>
<dbReference type="Pfam" id="PF05573">
    <property type="entry name" value="NosL"/>
    <property type="match status" value="1"/>
</dbReference>
<evidence type="ECO:0000256" key="2">
    <source>
        <dbReference type="ARBA" id="ARBA00023125"/>
    </source>
</evidence>
<dbReference type="InterPro" id="IPR036388">
    <property type="entry name" value="WH-like_DNA-bd_sf"/>
</dbReference>
<keyword evidence="2" id="KW-0238">DNA-binding</keyword>
<dbReference type="Pfam" id="PF08220">
    <property type="entry name" value="HTH_DeoR"/>
    <property type="match status" value="1"/>
</dbReference>
<comment type="caution">
    <text evidence="5">The sequence shown here is derived from an EMBL/GenBank/DDBJ whole genome shotgun (WGS) entry which is preliminary data.</text>
</comment>
<dbReference type="PRINTS" id="PR00037">
    <property type="entry name" value="HTHLACR"/>
</dbReference>
<dbReference type="RefSeq" id="WP_126406442.1">
    <property type="nucleotide sequence ID" value="NZ_RXNT01000002.1"/>
</dbReference>
<dbReference type="GO" id="GO:0003700">
    <property type="term" value="F:DNA-binding transcription factor activity"/>
    <property type="evidence" value="ECO:0007669"/>
    <property type="project" value="InterPro"/>
</dbReference>
<dbReference type="Gene3D" id="1.10.10.10">
    <property type="entry name" value="Winged helix-like DNA-binding domain superfamily/Winged helix DNA-binding domain"/>
    <property type="match status" value="1"/>
</dbReference>
<keyword evidence="1" id="KW-0805">Transcription regulation</keyword>
<dbReference type="SMART" id="SM00420">
    <property type="entry name" value="HTH_DEOR"/>
    <property type="match status" value="1"/>
</dbReference>